<evidence type="ECO:0000313" key="1">
    <source>
        <dbReference type="EMBL" id="PYD79758.1"/>
    </source>
</evidence>
<dbReference type="Proteomes" id="UP000247417">
    <property type="component" value="Unassembled WGS sequence"/>
</dbReference>
<sequence length="86" mass="9337">MAHAPYIRTMGELVAALNRGMGEPWNHIPGDVLSDLLETRLHGVTNGGTSRYFETKDDATDYATTLPGDAVASLFSGTPQRLFLDD</sequence>
<organism evidence="1 2">
    <name type="scientific">Komagataeibacter oboediens</name>
    <dbReference type="NCBI Taxonomy" id="65958"/>
    <lineage>
        <taxon>Bacteria</taxon>
        <taxon>Pseudomonadati</taxon>
        <taxon>Pseudomonadota</taxon>
        <taxon>Alphaproteobacteria</taxon>
        <taxon>Acetobacterales</taxon>
        <taxon>Acetobacteraceae</taxon>
        <taxon>Komagataeibacter</taxon>
    </lineage>
</organism>
<reference evidence="1 2" key="1">
    <citation type="submission" date="2017-07" db="EMBL/GenBank/DDBJ databases">
        <title>A draft genome sequence of Komagataeibacter oboediens LMG 18849.</title>
        <authorList>
            <person name="Skraban J."/>
            <person name="Cleenwerck I."/>
            <person name="Vandamme P."/>
            <person name="Trcek J."/>
        </authorList>
    </citation>
    <scope>NUCLEOTIDE SEQUENCE [LARGE SCALE GENOMIC DNA]</scope>
    <source>
        <strain evidence="1 2">LMG 18849</strain>
    </source>
</reference>
<evidence type="ECO:0000313" key="2">
    <source>
        <dbReference type="Proteomes" id="UP000247417"/>
    </source>
</evidence>
<name>A0A318QQM8_9PROT</name>
<comment type="caution">
    <text evidence="1">The sequence shown here is derived from an EMBL/GenBank/DDBJ whole genome shotgun (WGS) entry which is preliminary data.</text>
</comment>
<dbReference type="AlphaFoldDB" id="A0A318QQM8"/>
<protein>
    <submittedName>
        <fullName evidence="1">Uncharacterized protein</fullName>
    </submittedName>
</protein>
<dbReference type="EMBL" id="NKTX01000066">
    <property type="protein sequence ID" value="PYD79758.1"/>
    <property type="molecule type" value="Genomic_DNA"/>
</dbReference>
<proteinExistence type="predicted"/>
<gene>
    <name evidence="1" type="ORF">CFR80_14810</name>
</gene>
<accession>A0A318QQM8</accession>